<keyword evidence="5" id="KW-1185">Reference proteome</keyword>
<dbReference type="Gene3D" id="1.20.5.170">
    <property type="match status" value="1"/>
</dbReference>
<gene>
    <name evidence="4" type="ORF">PRZ48_007223</name>
</gene>
<feature type="compositionally biased region" description="Polar residues" evidence="2">
    <location>
        <begin position="201"/>
        <end position="216"/>
    </location>
</feature>
<evidence type="ECO:0000313" key="5">
    <source>
        <dbReference type="Proteomes" id="UP001305779"/>
    </source>
</evidence>
<name>A0ABR0EIS3_ZASCE</name>
<evidence type="ECO:0000259" key="3">
    <source>
        <dbReference type="PROSITE" id="PS00036"/>
    </source>
</evidence>
<dbReference type="InterPro" id="IPR004827">
    <property type="entry name" value="bZIP"/>
</dbReference>
<feature type="compositionally biased region" description="Polar residues" evidence="2">
    <location>
        <begin position="117"/>
        <end position="131"/>
    </location>
</feature>
<feature type="region of interest" description="Disordered" evidence="2">
    <location>
        <begin position="166"/>
        <end position="255"/>
    </location>
</feature>
<feature type="compositionally biased region" description="Low complexity" evidence="2">
    <location>
        <begin position="571"/>
        <end position="581"/>
    </location>
</feature>
<feature type="coiled-coil region" evidence="1">
    <location>
        <begin position="271"/>
        <end position="357"/>
    </location>
</feature>
<evidence type="ECO:0000256" key="2">
    <source>
        <dbReference type="SAM" id="MobiDB-lite"/>
    </source>
</evidence>
<feature type="compositionally biased region" description="Low complexity" evidence="2">
    <location>
        <begin position="228"/>
        <end position="237"/>
    </location>
</feature>
<organism evidence="4 5">
    <name type="scientific">Zasmidium cellare</name>
    <name type="common">Wine cellar mold</name>
    <name type="synonym">Racodium cellare</name>
    <dbReference type="NCBI Taxonomy" id="395010"/>
    <lineage>
        <taxon>Eukaryota</taxon>
        <taxon>Fungi</taxon>
        <taxon>Dikarya</taxon>
        <taxon>Ascomycota</taxon>
        <taxon>Pezizomycotina</taxon>
        <taxon>Dothideomycetes</taxon>
        <taxon>Dothideomycetidae</taxon>
        <taxon>Mycosphaerellales</taxon>
        <taxon>Mycosphaerellaceae</taxon>
        <taxon>Zasmidium</taxon>
    </lineage>
</organism>
<feature type="compositionally biased region" description="Polar residues" evidence="2">
    <location>
        <begin position="481"/>
        <end position="494"/>
    </location>
</feature>
<reference evidence="4 5" key="1">
    <citation type="journal article" date="2023" name="G3 (Bethesda)">
        <title>A chromosome-level genome assembly of Zasmidium syzygii isolated from banana leaves.</title>
        <authorList>
            <person name="van Westerhoven A.C."/>
            <person name="Mehrabi R."/>
            <person name="Talebi R."/>
            <person name="Steentjes M.B.F."/>
            <person name="Corcolon B."/>
            <person name="Chong P.A."/>
            <person name="Kema G.H.J."/>
            <person name="Seidl M.F."/>
        </authorList>
    </citation>
    <scope>NUCLEOTIDE SEQUENCE [LARGE SCALE GENOMIC DNA]</scope>
    <source>
        <strain evidence="4 5">P124</strain>
    </source>
</reference>
<feature type="region of interest" description="Disordered" evidence="2">
    <location>
        <begin position="562"/>
        <end position="591"/>
    </location>
</feature>
<keyword evidence="1" id="KW-0175">Coiled coil</keyword>
<evidence type="ECO:0000256" key="1">
    <source>
        <dbReference type="SAM" id="Coils"/>
    </source>
</evidence>
<dbReference type="CDD" id="cd14688">
    <property type="entry name" value="bZIP_YAP"/>
    <property type="match status" value="1"/>
</dbReference>
<feature type="region of interest" description="Disordered" evidence="2">
    <location>
        <begin position="481"/>
        <end position="508"/>
    </location>
</feature>
<comment type="caution">
    <text evidence="4">The sequence shown here is derived from an EMBL/GenBank/DDBJ whole genome shotgun (WGS) entry which is preliminary data.</text>
</comment>
<accession>A0ABR0EIS3</accession>
<feature type="domain" description="BZIP" evidence="3">
    <location>
        <begin position="254"/>
        <end position="269"/>
    </location>
</feature>
<feature type="region of interest" description="Disordered" evidence="2">
    <location>
        <begin position="117"/>
        <end position="144"/>
    </location>
</feature>
<dbReference type="Proteomes" id="UP001305779">
    <property type="component" value="Unassembled WGS sequence"/>
</dbReference>
<feature type="compositionally biased region" description="Basic and acidic residues" evidence="2">
    <location>
        <begin position="188"/>
        <end position="200"/>
    </location>
</feature>
<proteinExistence type="predicted"/>
<sequence length="591" mass="65478">MAQENIAQENMAQENMSMAADFTMPMPMSDDSFGTIPFEQQPPFEQQATQAQQVFQQPPVDAHVNPAFAMATFRSHSMFEMGGHAQVHSFQGYDNVPRLFQEQFNVHDSTYPELANHPQQATYPQHPQQLTPGRPTVQDDQRNPSLGALQHHANQYANAYTHAQPAAFPPQTHRGSSDDRYAAVPTTRNDRVPIEREKRGSCQSSGSITPEESTAGSEPGMVVQQSGPMSSSVTVPSRPRPGRKPIPQEDAADRRRLQNRIAQRNFRDKRQQKLHETLTELDDNKREYQATLADMSRRVEDGRQAYRELETRFNAQSERIQAVLDRTESLERRNQDLERRNEELEKQLKAAQSQQQQLPSIANFRAAEPVITRNPLNQPNEATPPRSENDMEIDFTTFGRNAQAGFGLQQTTTNDSNQMDYQTADHCGFCTDAQNCACAQEKAAVAAAAAEKPVPVSLPGSCDQCRADPVRAQACRDMAASTQISTHPSTSVGTAAQASSSMPPPPRRTCASMVDSFNQFGERTSSIASLFGGGRLNTYPAPNGGGYEFEETEAAQVLSNLHRRSTKAESPRSVAESVAESAQEERSPRTL</sequence>
<protein>
    <recommendedName>
        <fullName evidence="3">BZIP domain-containing protein</fullName>
    </recommendedName>
</protein>
<dbReference type="PROSITE" id="PS00036">
    <property type="entry name" value="BZIP_BASIC"/>
    <property type="match status" value="1"/>
</dbReference>
<dbReference type="EMBL" id="JAXOVC010000005">
    <property type="protein sequence ID" value="KAK4501414.1"/>
    <property type="molecule type" value="Genomic_DNA"/>
</dbReference>
<evidence type="ECO:0000313" key="4">
    <source>
        <dbReference type="EMBL" id="KAK4501414.1"/>
    </source>
</evidence>